<protein>
    <submittedName>
        <fullName evidence="1">HNH endonuclease</fullName>
    </submittedName>
</protein>
<keyword evidence="1" id="KW-0540">Nuclease</keyword>
<name>A0ABU6NP94_9BACI</name>
<evidence type="ECO:0000313" key="2">
    <source>
        <dbReference type="Proteomes" id="UP001341820"/>
    </source>
</evidence>
<gene>
    <name evidence="1" type="ORF">P5F74_16985</name>
</gene>
<keyword evidence="1" id="KW-0378">Hydrolase</keyword>
<organism evidence="1 2">
    <name type="scientific">Shouchella miscanthi</name>
    <dbReference type="NCBI Taxonomy" id="2598861"/>
    <lineage>
        <taxon>Bacteria</taxon>
        <taxon>Bacillati</taxon>
        <taxon>Bacillota</taxon>
        <taxon>Bacilli</taxon>
        <taxon>Bacillales</taxon>
        <taxon>Bacillaceae</taxon>
        <taxon>Shouchella</taxon>
    </lineage>
</organism>
<evidence type="ECO:0000313" key="1">
    <source>
        <dbReference type="EMBL" id="MED4129832.1"/>
    </source>
</evidence>
<reference evidence="1 2" key="1">
    <citation type="submission" date="2023-03" db="EMBL/GenBank/DDBJ databases">
        <title>Bacillus Genome Sequencing.</title>
        <authorList>
            <person name="Dunlap C."/>
        </authorList>
    </citation>
    <scope>NUCLEOTIDE SEQUENCE [LARGE SCALE GENOMIC DNA]</scope>
    <source>
        <strain evidence="1 2">B-4107</strain>
    </source>
</reference>
<dbReference type="EMBL" id="JAROAS010000043">
    <property type="protein sequence ID" value="MED4129832.1"/>
    <property type="molecule type" value="Genomic_DNA"/>
</dbReference>
<dbReference type="GO" id="GO:0004519">
    <property type="term" value="F:endonuclease activity"/>
    <property type="evidence" value="ECO:0007669"/>
    <property type="project" value="UniProtKB-KW"/>
</dbReference>
<keyword evidence="1" id="KW-0255">Endonuclease</keyword>
<comment type="caution">
    <text evidence="1">The sequence shown here is derived from an EMBL/GenBank/DDBJ whole genome shotgun (WGS) entry which is preliminary data.</text>
</comment>
<keyword evidence="2" id="KW-1185">Reference proteome</keyword>
<dbReference type="Pfam" id="PF12639">
    <property type="entry name" value="Colicin-DNase"/>
    <property type="match status" value="1"/>
</dbReference>
<proteinExistence type="predicted"/>
<sequence length="286" mass="33073">MLKKLNIVVCFFVSFLMIFSLAGYDIARAVEADRVIDAQTAEEMVDEEFYESVEEATFYEEMTDEEYSSYLEFIEEEIYDEETGDYLPHYFEDDTYNEQIEVIIEEGQDELDIIQDEDDEIIVIDDPNQMETFALPFLIPLVAPHVFRLGGQLMVRQYLAKQTRNIVIRNGALAGKRHSVTRVKFNSQGFPQFSSQHTMTLTKANWKSSNTTQFKRANASLKNAYNNSATVRNKFTAKQRQDIVNGKTPRGYVWHHHQNRGRMQLVNANTHQKTGHTGGKAIWGRM</sequence>
<dbReference type="RefSeq" id="WP_328238495.1">
    <property type="nucleotide sequence ID" value="NZ_JAROAS010000043.1"/>
</dbReference>
<dbReference type="Proteomes" id="UP001341820">
    <property type="component" value="Unassembled WGS sequence"/>
</dbReference>
<accession>A0ABU6NP94</accession>